<keyword evidence="2" id="KW-1185">Reference proteome</keyword>
<gene>
    <name evidence="1" type="ORF">HUN01_09675</name>
</gene>
<organism evidence="1 2">
    <name type="scientific">Nostoc edaphicum CCNP1411</name>
    <dbReference type="NCBI Taxonomy" id="1472755"/>
    <lineage>
        <taxon>Bacteria</taxon>
        <taxon>Bacillati</taxon>
        <taxon>Cyanobacteriota</taxon>
        <taxon>Cyanophyceae</taxon>
        <taxon>Nostocales</taxon>
        <taxon>Nostocaceae</taxon>
        <taxon>Nostoc</taxon>
    </lineage>
</organism>
<accession>A0A7D7QD56</accession>
<evidence type="ECO:0000313" key="1">
    <source>
        <dbReference type="EMBL" id="QMS87839.1"/>
    </source>
</evidence>
<protein>
    <submittedName>
        <fullName evidence="1">Uncharacterized protein</fullName>
    </submittedName>
</protein>
<name>A0A7D7QD56_9NOSO</name>
<evidence type="ECO:0000313" key="2">
    <source>
        <dbReference type="Proteomes" id="UP000514713"/>
    </source>
</evidence>
<dbReference type="AlphaFoldDB" id="A0A7D7QD56"/>
<dbReference type="KEGG" id="ned:HUN01_09675"/>
<dbReference type="EMBL" id="CP054698">
    <property type="protein sequence ID" value="QMS87839.1"/>
    <property type="molecule type" value="Genomic_DNA"/>
</dbReference>
<sequence>MNIVMFERNVAMFARTAFIFTMMDNKIAIANLFRLISDRTTNNSTSHLVTV</sequence>
<reference evidence="2" key="1">
    <citation type="submission" date="2020-06" db="EMBL/GenBank/DDBJ databases">
        <title>Nostoc edaphicum CCNP1411 genome.</title>
        <authorList>
            <person name="Fidor A."/>
            <person name="Grabski M."/>
            <person name="Gawor J."/>
            <person name="Gromadka R."/>
            <person name="Wegrzyn G."/>
            <person name="Mazur-Marzec H."/>
        </authorList>
    </citation>
    <scope>NUCLEOTIDE SEQUENCE [LARGE SCALE GENOMIC DNA]</scope>
    <source>
        <strain evidence="2">CCNP1411</strain>
    </source>
</reference>
<proteinExistence type="predicted"/>
<dbReference type="RefSeq" id="WP_181931079.1">
    <property type="nucleotide sequence ID" value="NZ_CP054698.1"/>
</dbReference>
<dbReference type="Proteomes" id="UP000514713">
    <property type="component" value="Chromosome"/>
</dbReference>